<evidence type="ECO:0000313" key="3">
    <source>
        <dbReference type="Proteomes" id="UP000008080"/>
    </source>
</evidence>
<sequence>MRKLILMGLVNLVSLPLFASSPVDLICSWDNGNGVFLSMNIPLEGDIAYLDKDKLSEYKVDLFDKNLPFNGENHISVANTGPKALPSFPLNDPNLKKYTHGNMHLDSNNEMTFGYYNLNSGVYSLAYGPVRLKIAVPKSVAMDSRHENEVSRVGRAVAVFSNGAKYFATCDLLYNHE</sequence>
<dbReference type="Proteomes" id="UP000008080">
    <property type="component" value="Chromosome"/>
</dbReference>
<dbReference type="AlphaFoldDB" id="Q6MQ09"/>
<reference evidence="2 3" key="1">
    <citation type="journal article" date="2004" name="Science">
        <title>A predator unmasked: life cycle of Bdellovibrio bacteriovorus from a genomic perspective.</title>
        <authorList>
            <person name="Rendulic S."/>
            <person name="Jagtap P."/>
            <person name="Rosinus A."/>
            <person name="Eppinger M."/>
            <person name="Baar C."/>
            <person name="Lanz C."/>
            <person name="Keller H."/>
            <person name="Lambert C."/>
            <person name="Evans K.J."/>
            <person name="Goesmann A."/>
            <person name="Meyer F."/>
            <person name="Sockett R.E."/>
            <person name="Schuster S.C."/>
        </authorList>
    </citation>
    <scope>NUCLEOTIDE SEQUENCE [LARGE SCALE GENOMIC DNA]</scope>
    <source>
        <strain evidence="3">ATCC 15356 / DSM 50701 / NCIMB 9529 / HD100</strain>
    </source>
</reference>
<protein>
    <submittedName>
        <fullName evidence="2">Uncharacterized protein</fullName>
    </submittedName>
</protein>
<feature type="signal peptide" evidence="1">
    <location>
        <begin position="1"/>
        <end position="19"/>
    </location>
</feature>
<dbReference type="KEGG" id="bba:Bd0678"/>
<accession>Q6MQ09</accession>
<gene>
    <name evidence="2" type="ordered locus">Bd0678</name>
</gene>
<dbReference type="GeneID" id="93011766"/>
<dbReference type="STRING" id="264462.Bd0678"/>
<keyword evidence="3" id="KW-1185">Reference proteome</keyword>
<dbReference type="RefSeq" id="WP_011163240.1">
    <property type="nucleotide sequence ID" value="NC_005363.1"/>
</dbReference>
<organism evidence="2 3">
    <name type="scientific">Bdellovibrio bacteriovorus (strain ATCC 15356 / DSM 50701 / NCIMB 9529 / HD100)</name>
    <dbReference type="NCBI Taxonomy" id="264462"/>
    <lineage>
        <taxon>Bacteria</taxon>
        <taxon>Pseudomonadati</taxon>
        <taxon>Bdellovibrionota</taxon>
        <taxon>Bdellovibrionia</taxon>
        <taxon>Bdellovibrionales</taxon>
        <taxon>Pseudobdellovibrionaceae</taxon>
        <taxon>Bdellovibrio</taxon>
    </lineage>
</organism>
<proteinExistence type="predicted"/>
<name>Q6MQ09_BDEBA</name>
<evidence type="ECO:0000313" key="2">
    <source>
        <dbReference type="EMBL" id="CAE78638.1"/>
    </source>
</evidence>
<feature type="chain" id="PRO_5004277138" evidence="1">
    <location>
        <begin position="20"/>
        <end position="177"/>
    </location>
</feature>
<dbReference type="HOGENOM" id="CLU_1515008_0_0_7"/>
<keyword evidence="1" id="KW-0732">Signal</keyword>
<evidence type="ECO:0000256" key="1">
    <source>
        <dbReference type="SAM" id="SignalP"/>
    </source>
</evidence>
<dbReference type="EMBL" id="BX842647">
    <property type="protein sequence ID" value="CAE78638.1"/>
    <property type="molecule type" value="Genomic_DNA"/>
</dbReference>